<evidence type="ECO:0000259" key="6">
    <source>
        <dbReference type="Pfam" id="PF13193"/>
    </source>
</evidence>
<dbReference type="Pfam" id="PF00501">
    <property type="entry name" value="AMP-binding"/>
    <property type="match status" value="1"/>
</dbReference>
<evidence type="ECO:0000256" key="4">
    <source>
        <dbReference type="ARBA" id="ARBA00022840"/>
    </source>
</evidence>
<keyword evidence="2" id="KW-0436">Ligase</keyword>
<keyword evidence="3" id="KW-0547">Nucleotide-binding</keyword>
<feature type="domain" description="AMP-dependent synthetase/ligase" evidence="5">
    <location>
        <begin position="40"/>
        <end position="396"/>
    </location>
</feature>
<name>A0ABP9Q208_9PSEU</name>
<organism evidence="7 8">
    <name type="scientific">Pseudonocardia eucalypti</name>
    <dbReference type="NCBI Taxonomy" id="648755"/>
    <lineage>
        <taxon>Bacteria</taxon>
        <taxon>Bacillati</taxon>
        <taxon>Actinomycetota</taxon>
        <taxon>Actinomycetes</taxon>
        <taxon>Pseudonocardiales</taxon>
        <taxon>Pseudonocardiaceae</taxon>
        <taxon>Pseudonocardia</taxon>
    </lineage>
</organism>
<dbReference type="InterPro" id="IPR042099">
    <property type="entry name" value="ANL_N_sf"/>
</dbReference>
<dbReference type="Pfam" id="PF13193">
    <property type="entry name" value="AMP-binding_C"/>
    <property type="match status" value="1"/>
</dbReference>
<dbReference type="InterPro" id="IPR020845">
    <property type="entry name" value="AMP-binding_CS"/>
</dbReference>
<reference evidence="8" key="1">
    <citation type="journal article" date="2019" name="Int. J. Syst. Evol. Microbiol.">
        <title>The Global Catalogue of Microorganisms (GCM) 10K type strain sequencing project: providing services to taxonomists for standard genome sequencing and annotation.</title>
        <authorList>
            <consortium name="The Broad Institute Genomics Platform"/>
            <consortium name="The Broad Institute Genome Sequencing Center for Infectious Disease"/>
            <person name="Wu L."/>
            <person name="Ma J."/>
        </authorList>
    </citation>
    <scope>NUCLEOTIDE SEQUENCE [LARGE SCALE GENOMIC DNA]</scope>
    <source>
        <strain evidence="8">JCM 18303</strain>
    </source>
</reference>
<dbReference type="InterPro" id="IPR045851">
    <property type="entry name" value="AMP-bd_C_sf"/>
</dbReference>
<keyword evidence="4" id="KW-0067">ATP-binding</keyword>
<comment type="similarity">
    <text evidence="1">Belongs to the ATP-dependent AMP-binding enzyme family.</text>
</comment>
<sequence>MLRRAADYQELWHQIDFATLDIPERFNMGVACTDVNDPSARALTVVNRDRTSRDYTFGEVTEQANRLANALIALGIGRGDVVGVVNPASFETGSAYMGLLRMGAVALPLSSLFGPDALRYRLDNAGARAVITSAANAPKVREALAGAPDVPLLVIDGAGEGEHDYRRALAAASPAFTPVETAAEDPAFLIYTSGTTGDPKGALHAHRIVFGHIPAFETIFEFYPQANDVLWSPADWAWIAGIMDILVPAWFYGLPVVVDLDGAFNAERAVWLMREFRVTLTLLPATALRVIRASGLPGGDFAYRSVCSGGEALGAELLRWSEEFFGCTVNEGYGQTELNACIGNCATVYPVKPGSLGRSLPGAVAVVLDADGNPVLDQLGEIAVDRRHPSTMLEYWRNPSATAEKFHGNWLLTGDLGKQDTDGYIWFEARKDDVINSAGYRIGPGEIESSLGAHPAVAMAAVIGVPDERRGQVPKAFVVPRDGYAGDDALADQLRTHVRERLAPHEVPRQIVFLDDLPKTTTGKIMRRALRDL</sequence>
<protein>
    <submittedName>
        <fullName evidence="7">Acyl-CoA synthetase</fullName>
    </submittedName>
</protein>
<feature type="domain" description="AMP-binding enzyme C-terminal" evidence="6">
    <location>
        <begin position="446"/>
        <end position="524"/>
    </location>
</feature>
<dbReference type="SUPFAM" id="SSF56801">
    <property type="entry name" value="Acetyl-CoA synthetase-like"/>
    <property type="match status" value="1"/>
</dbReference>
<dbReference type="InterPro" id="IPR025110">
    <property type="entry name" value="AMP-bd_C"/>
</dbReference>
<dbReference type="InterPro" id="IPR051087">
    <property type="entry name" value="Mitochondrial_ACSM"/>
</dbReference>
<keyword evidence="8" id="KW-1185">Reference proteome</keyword>
<evidence type="ECO:0000256" key="1">
    <source>
        <dbReference type="ARBA" id="ARBA00006432"/>
    </source>
</evidence>
<proteinExistence type="inferred from homology"/>
<dbReference type="Gene3D" id="3.30.300.30">
    <property type="match status" value="1"/>
</dbReference>
<evidence type="ECO:0000256" key="3">
    <source>
        <dbReference type="ARBA" id="ARBA00022741"/>
    </source>
</evidence>
<gene>
    <name evidence="7" type="ORF">GCM10023321_28140</name>
</gene>
<dbReference type="PANTHER" id="PTHR43605">
    <property type="entry name" value="ACYL-COENZYME A SYNTHETASE"/>
    <property type="match status" value="1"/>
</dbReference>
<evidence type="ECO:0000259" key="5">
    <source>
        <dbReference type="Pfam" id="PF00501"/>
    </source>
</evidence>
<dbReference type="EMBL" id="BAABJP010000010">
    <property type="protein sequence ID" value="GAA5155205.1"/>
    <property type="molecule type" value="Genomic_DNA"/>
</dbReference>
<evidence type="ECO:0000313" key="7">
    <source>
        <dbReference type="EMBL" id="GAA5155205.1"/>
    </source>
</evidence>
<dbReference type="PANTHER" id="PTHR43605:SF10">
    <property type="entry name" value="ACYL-COA SYNTHETASE MEDIUM CHAIN FAMILY MEMBER 3"/>
    <property type="match status" value="1"/>
</dbReference>
<evidence type="ECO:0000256" key="2">
    <source>
        <dbReference type="ARBA" id="ARBA00022598"/>
    </source>
</evidence>
<evidence type="ECO:0000313" key="8">
    <source>
        <dbReference type="Proteomes" id="UP001428817"/>
    </source>
</evidence>
<dbReference type="InterPro" id="IPR000873">
    <property type="entry name" value="AMP-dep_synth/lig_dom"/>
</dbReference>
<comment type="caution">
    <text evidence="7">The sequence shown here is derived from an EMBL/GenBank/DDBJ whole genome shotgun (WGS) entry which is preliminary data.</text>
</comment>
<dbReference type="Gene3D" id="3.40.50.12780">
    <property type="entry name" value="N-terminal domain of ligase-like"/>
    <property type="match status" value="1"/>
</dbReference>
<dbReference type="PROSITE" id="PS00455">
    <property type="entry name" value="AMP_BINDING"/>
    <property type="match status" value="1"/>
</dbReference>
<dbReference type="Proteomes" id="UP001428817">
    <property type="component" value="Unassembled WGS sequence"/>
</dbReference>
<accession>A0ABP9Q208</accession>